<evidence type="ECO:0000256" key="5">
    <source>
        <dbReference type="SAM" id="Coils"/>
    </source>
</evidence>
<evidence type="ECO:0000313" key="11">
    <source>
        <dbReference type="Proteomes" id="UP000321954"/>
    </source>
</evidence>
<dbReference type="PROSITE" id="PS50110">
    <property type="entry name" value="RESPONSE_REGULATORY"/>
    <property type="match status" value="1"/>
</dbReference>
<dbReference type="RefSeq" id="WP_146833157.1">
    <property type="nucleotide sequence ID" value="NZ_CP042476.1"/>
</dbReference>
<keyword evidence="6" id="KW-1133">Transmembrane helix</keyword>
<keyword evidence="6" id="KW-0472">Membrane</keyword>
<feature type="domain" description="Response regulatory" evidence="9">
    <location>
        <begin position="616"/>
        <end position="730"/>
    </location>
</feature>
<dbReference type="Gene3D" id="3.40.50.2300">
    <property type="match status" value="1"/>
</dbReference>
<dbReference type="KEGG" id="anp:FK178_07805"/>
<dbReference type="GO" id="GO:0000155">
    <property type="term" value="F:phosphorelay sensor kinase activity"/>
    <property type="evidence" value="ECO:0007669"/>
    <property type="project" value="InterPro"/>
</dbReference>
<dbReference type="PANTHER" id="PTHR45339:SF5">
    <property type="entry name" value="HISTIDINE KINASE"/>
    <property type="match status" value="1"/>
</dbReference>
<evidence type="ECO:0000259" key="9">
    <source>
        <dbReference type="PROSITE" id="PS50110"/>
    </source>
</evidence>
<feature type="chain" id="PRO_5022722229" description="histidine kinase" evidence="7">
    <location>
        <begin position="21"/>
        <end position="737"/>
    </location>
</feature>
<dbReference type="EC" id="2.7.13.3" evidence="2"/>
<dbReference type="InterPro" id="IPR011990">
    <property type="entry name" value="TPR-like_helical_dom_sf"/>
</dbReference>
<proteinExistence type="predicted"/>
<dbReference type="Pfam" id="PF00512">
    <property type="entry name" value="HisKA"/>
    <property type="match status" value="1"/>
</dbReference>
<dbReference type="InterPro" id="IPR036890">
    <property type="entry name" value="HATPase_C_sf"/>
</dbReference>
<dbReference type="InterPro" id="IPR011006">
    <property type="entry name" value="CheY-like_superfamily"/>
</dbReference>
<protein>
    <recommendedName>
        <fullName evidence="2">histidine kinase</fullName>
        <ecNumber evidence="2">2.7.13.3</ecNumber>
    </recommendedName>
</protein>
<evidence type="ECO:0000256" key="2">
    <source>
        <dbReference type="ARBA" id="ARBA00012438"/>
    </source>
</evidence>
<dbReference type="PANTHER" id="PTHR45339">
    <property type="entry name" value="HYBRID SIGNAL TRANSDUCTION HISTIDINE KINASE J"/>
    <property type="match status" value="1"/>
</dbReference>
<dbReference type="OrthoDB" id="4457677at2"/>
<evidence type="ECO:0000256" key="6">
    <source>
        <dbReference type="SAM" id="Phobius"/>
    </source>
</evidence>
<dbReference type="SMART" id="SM00448">
    <property type="entry name" value="REC"/>
    <property type="match status" value="1"/>
</dbReference>
<dbReference type="InterPro" id="IPR003661">
    <property type="entry name" value="HisK_dim/P_dom"/>
</dbReference>
<accession>A0A5B8YN06</accession>
<dbReference type="Gene3D" id="1.25.40.10">
    <property type="entry name" value="Tetratricopeptide repeat domain"/>
    <property type="match status" value="1"/>
</dbReference>
<dbReference type="InterPro" id="IPR001789">
    <property type="entry name" value="Sig_transdc_resp-reg_receiver"/>
</dbReference>
<dbReference type="SUPFAM" id="SSF48452">
    <property type="entry name" value="TPR-like"/>
    <property type="match status" value="2"/>
</dbReference>
<evidence type="ECO:0000313" key="10">
    <source>
        <dbReference type="EMBL" id="QED37636.1"/>
    </source>
</evidence>
<dbReference type="Proteomes" id="UP000321954">
    <property type="component" value="Chromosome"/>
</dbReference>
<keyword evidence="5" id="KW-0175">Coiled coil</keyword>
<feature type="transmembrane region" description="Helical" evidence="6">
    <location>
        <begin position="310"/>
        <end position="332"/>
    </location>
</feature>
<dbReference type="PROSITE" id="PS50109">
    <property type="entry name" value="HIS_KIN"/>
    <property type="match status" value="1"/>
</dbReference>
<dbReference type="Pfam" id="PF02518">
    <property type="entry name" value="HATPase_c"/>
    <property type="match status" value="1"/>
</dbReference>
<dbReference type="AlphaFoldDB" id="A0A5B8YN06"/>
<dbReference type="SMART" id="SM00388">
    <property type="entry name" value="HisKA"/>
    <property type="match status" value="1"/>
</dbReference>
<dbReference type="CDD" id="cd17546">
    <property type="entry name" value="REC_hyHK_CKI1_RcsC-like"/>
    <property type="match status" value="1"/>
</dbReference>
<reference evidence="10 11" key="1">
    <citation type="submission" date="2019-08" db="EMBL/GenBank/DDBJ databases">
        <title>Antarcticibacterium arcticum sp. nov., a bacterium isolated from marine sediment of the Canadian Beaufort Sea.</title>
        <authorList>
            <person name="Lee Y.M."/>
            <person name="Baek K."/>
            <person name="Lee D.-H."/>
            <person name="Shin S.C."/>
            <person name="Jin Y.K."/>
            <person name="Park Y."/>
        </authorList>
    </citation>
    <scope>NUCLEOTIDE SEQUENCE [LARGE SCALE GENOMIC DNA]</scope>
    <source>
        <strain evidence="10 11">PAMC 28998</strain>
    </source>
</reference>
<dbReference type="Gene3D" id="1.10.287.130">
    <property type="match status" value="1"/>
</dbReference>
<keyword evidence="3 4" id="KW-0597">Phosphoprotein</keyword>
<dbReference type="SUPFAM" id="SSF52172">
    <property type="entry name" value="CheY-like"/>
    <property type="match status" value="1"/>
</dbReference>
<dbReference type="Pfam" id="PF00072">
    <property type="entry name" value="Response_reg"/>
    <property type="match status" value="1"/>
</dbReference>
<keyword evidence="6" id="KW-0812">Transmembrane</keyword>
<keyword evidence="11" id="KW-1185">Reference proteome</keyword>
<evidence type="ECO:0000259" key="8">
    <source>
        <dbReference type="PROSITE" id="PS50109"/>
    </source>
</evidence>
<evidence type="ECO:0000256" key="4">
    <source>
        <dbReference type="PROSITE-ProRule" id="PRU00169"/>
    </source>
</evidence>
<dbReference type="InterPro" id="IPR003594">
    <property type="entry name" value="HATPase_dom"/>
</dbReference>
<feature type="coiled-coil region" evidence="5">
    <location>
        <begin position="334"/>
        <end position="361"/>
    </location>
</feature>
<dbReference type="FunFam" id="3.30.565.10:FF:000010">
    <property type="entry name" value="Sensor histidine kinase RcsC"/>
    <property type="match status" value="1"/>
</dbReference>
<dbReference type="InterPro" id="IPR005467">
    <property type="entry name" value="His_kinase_dom"/>
</dbReference>
<dbReference type="InterPro" id="IPR036097">
    <property type="entry name" value="HisK_dim/P_sf"/>
</dbReference>
<organism evidence="10 11">
    <name type="scientific">Antarcticibacterium arcticum</name>
    <dbReference type="NCBI Taxonomy" id="2585771"/>
    <lineage>
        <taxon>Bacteria</taxon>
        <taxon>Pseudomonadati</taxon>
        <taxon>Bacteroidota</taxon>
        <taxon>Flavobacteriia</taxon>
        <taxon>Flavobacteriales</taxon>
        <taxon>Flavobacteriaceae</taxon>
        <taxon>Antarcticibacterium</taxon>
    </lineage>
</organism>
<evidence type="ECO:0000256" key="3">
    <source>
        <dbReference type="ARBA" id="ARBA00022553"/>
    </source>
</evidence>
<comment type="catalytic activity">
    <reaction evidence="1">
        <text>ATP + protein L-histidine = ADP + protein N-phospho-L-histidine.</text>
        <dbReference type="EC" id="2.7.13.3"/>
    </reaction>
</comment>
<dbReference type="Gene3D" id="3.30.565.10">
    <property type="entry name" value="Histidine kinase-like ATPase, C-terminal domain"/>
    <property type="match status" value="1"/>
</dbReference>
<dbReference type="CDD" id="cd00082">
    <property type="entry name" value="HisKA"/>
    <property type="match status" value="1"/>
</dbReference>
<keyword evidence="7" id="KW-0732">Signal</keyword>
<feature type="domain" description="Histidine kinase" evidence="8">
    <location>
        <begin position="368"/>
        <end position="588"/>
    </location>
</feature>
<evidence type="ECO:0000256" key="1">
    <source>
        <dbReference type="ARBA" id="ARBA00000085"/>
    </source>
</evidence>
<feature type="modified residue" description="4-aspartylphosphate" evidence="4">
    <location>
        <position position="665"/>
    </location>
</feature>
<sequence length="737" mass="84697">MKKNYFLFLFFLLTTALFHAQQVNNADTYLDSLYTSSSSHHKNYKYKEAIESALLLIEESGKAKNDYYRYQGHKILGGSYNDLNDTLRAKRNYEDALASAQRTEIDTLILGAYNNLGNIYSEDTNTTQIGIDYYNLVINLATRLGKTENIFTPVVNIAWTYLDNRQYKKAWPYLERAWELFGDRNDNLSRSQLATLTGRYYVGINEPAKAKPYFEEAIQLVEEDSLILQASVVYDEYSKLLYSEGNFEEAFLALEKFQDYNSQIFEQERIRQIEATNIKFDVSEYQKNLEIARNEQLFKDEVIEKSREKMLIMVISSIVLFIILLALVRIMISRRKLIKELSNKNEQLIQAKEEAERLSLLKTKFFSTISHELRTPLYGVIGLTSILLEDKSLKNHETDLKSLKFSADYLLALINDVLQMNKMESNLVKLENLPLNLKELLKSIVKSFEFTRLQNKNNIHLNIDPAIPFNLIGDPVRLSQVLMNLVGNAMKFTERGNIWINAEMRNADKEYASILFKIKDDGLGIPQNKQQIIFEEFSQLKSANYNYQGTGLGLPIVKKLLLLFGSEIQLESEEGVGSEFSFEIEFKKDLNVQEELVQDIMNIETSFTIAEGLEKNILIVDDNRINQVVTKRILEQKGFKCDICDNGTIAIEKVKSIPFDLVLMDVNMPGISGLEATRLIREFNSSIPIVALTAVEIEEIRDEIIQAGMNDIIVKPYDTSVFYQVIYRNIPADLVST</sequence>
<dbReference type="CDD" id="cd16922">
    <property type="entry name" value="HATPase_EvgS-ArcB-TorS-like"/>
    <property type="match status" value="1"/>
</dbReference>
<dbReference type="SMART" id="SM00387">
    <property type="entry name" value="HATPase_c"/>
    <property type="match status" value="1"/>
</dbReference>
<dbReference type="EMBL" id="CP042476">
    <property type="protein sequence ID" value="QED37636.1"/>
    <property type="molecule type" value="Genomic_DNA"/>
</dbReference>
<dbReference type="SUPFAM" id="SSF47384">
    <property type="entry name" value="Homodimeric domain of signal transducing histidine kinase"/>
    <property type="match status" value="1"/>
</dbReference>
<dbReference type="PRINTS" id="PR00344">
    <property type="entry name" value="BCTRLSENSOR"/>
</dbReference>
<feature type="signal peptide" evidence="7">
    <location>
        <begin position="1"/>
        <end position="20"/>
    </location>
</feature>
<dbReference type="InterPro" id="IPR004358">
    <property type="entry name" value="Sig_transdc_His_kin-like_C"/>
</dbReference>
<name>A0A5B8YN06_9FLAO</name>
<evidence type="ECO:0000256" key="7">
    <source>
        <dbReference type="SAM" id="SignalP"/>
    </source>
</evidence>
<dbReference type="SUPFAM" id="SSF55874">
    <property type="entry name" value="ATPase domain of HSP90 chaperone/DNA topoisomerase II/histidine kinase"/>
    <property type="match status" value="1"/>
</dbReference>
<gene>
    <name evidence="10" type="ORF">FK178_07805</name>
</gene>